<dbReference type="Gene3D" id="1.10.150.130">
    <property type="match status" value="1"/>
</dbReference>
<dbReference type="Pfam" id="PF02899">
    <property type="entry name" value="Phage_int_SAM_1"/>
    <property type="match status" value="1"/>
</dbReference>
<dbReference type="PROSITE" id="PS51900">
    <property type="entry name" value="CB"/>
    <property type="match status" value="1"/>
</dbReference>
<evidence type="ECO:0000256" key="2">
    <source>
        <dbReference type="ARBA" id="ARBA00023125"/>
    </source>
</evidence>
<accession>A0A284VRI0</accession>
<dbReference type="SUPFAM" id="SSF56349">
    <property type="entry name" value="DNA breaking-rejoining enzymes"/>
    <property type="match status" value="1"/>
</dbReference>
<dbReference type="EMBL" id="FZMP01000198">
    <property type="protein sequence ID" value="SNQ61895.1"/>
    <property type="molecule type" value="Genomic_DNA"/>
</dbReference>
<dbReference type="InterPro" id="IPR050090">
    <property type="entry name" value="Tyrosine_recombinase_XerCD"/>
</dbReference>
<reference evidence="8" key="1">
    <citation type="submission" date="2017-06" db="EMBL/GenBank/DDBJ databases">
        <authorList>
            <person name="Cremers G."/>
        </authorList>
    </citation>
    <scope>NUCLEOTIDE SEQUENCE [LARGE SCALE GENOMIC DNA]</scope>
</reference>
<dbReference type="RefSeq" id="WP_096206524.1">
    <property type="nucleotide sequence ID" value="NZ_FZMP01000198.1"/>
</dbReference>
<gene>
    <name evidence="7" type="primary">ssr</name>
    <name evidence="7" type="ORF">MNV_510011</name>
</gene>
<dbReference type="InterPro" id="IPR011010">
    <property type="entry name" value="DNA_brk_join_enz"/>
</dbReference>
<dbReference type="Pfam" id="PF00589">
    <property type="entry name" value="Phage_integrase"/>
    <property type="match status" value="1"/>
</dbReference>
<dbReference type="PROSITE" id="PS51898">
    <property type="entry name" value="TYR_RECOMBINASE"/>
    <property type="match status" value="1"/>
</dbReference>
<proteinExistence type="predicted"/>
<dbReference type="PANTHER" id="PTHR30349">
    <property type="entry name" value="PHAGE INTEGRASE-RELATED"/>
    <property type="match status" value="1"/>
</dbReference>
<evidence type="ECO:0000313" key="8">
    <source>
        <dbReference type="Proteomes" id="UP000218615"/>
    </source>
</evidence>
<feature type="domain" description="Tyr recombinase" evidence="5">
    <location>
        <begin position="107"/>
        <end position="290"/>
    </location>
</feature>
<dbReference type="InterPro" id="IPR004107">
    <property type="entry name" value="Integrase_SAM-like_N"/>
</dbReference>
<dbReference type="InterPro" id="IPR010998">
    <property type="entry name" value="Integrase_recombinase_N"/>
</dbReference>
<organism evidence="7 8">
    <name type="scientific">Candidatus Methanoperedens nitratireducens</name>
    <dbReference type="NCBI Taxonomy" id="1392998"/>
    <lineage>
        <taxon>Archaea</taxon>
        <taxon>Methanobacteriati</taxon>
        <taxon>Methanobacteriota</taxon>
        <taxon>Stenosarchaea group</taxon>
        <taxon>Methanomicrobia</taxon>
        <taxon>Methanosarcinales</taxon>
        <taxon>ANME-2 cluster</taxon>
        <taxon>Candidatus Methanoperedentaceae</taxon>
        <taxon>Candidatus Methanoperedens</taxon>
    </lineage>
</organism>
<sequence>MVDLVEGFVLECQARGLVEHTTETYESCCKDFIRRYPDPIAVRLEDLRAYLGELRTRGYQGSTLKGYFAAIAAFYDFLVIENKAASNPIPSFRKRYLRVKQQHGGENTRQLISIEQMRELISLSARKVLDKTMILFLAKTGLRRGELISMDISDLDLEKMEFRVKPKAKRSNRLGFMDAELTAALKEYLDWREPRAKDQALWINSSGIRVTRNYVYNMIVNYAKIAGLHDPHGAMNEKFTTHCTRHFFTTWLRRGGMSREFIQELRGDRRRDAIDIYDHIEVEELRRSYLKCIPYLNVGPGRPGTLEEWIK</sequence>
<evidence type="ECO:0000259" key="5">
    <source>
        <dbReference type="PROSITE" id="PS51898"/>
    </source>
</evidence>
<keyword evidence="3" id="KW-0233">DNA recombination</keyword>
<keyword evidence="2 4" id="KW-0238">DNA-binding</keyword>
<dbReference type="PANTHER" id="PTHR30349:SF92">
    <property type="entry name" value="SITE-SPECIFIC RECOMBINASE"/>
    <property type="match status" value="1"/>
</dbReference>
<dbReference type="AlphaFoldDB" id="A0A284VRI0"/>
<dbReference type="GO" id="GO:0003677">
    <property type="term" value="F:DNA binding"/>
    <property type="evidence" value="ECO:0007669"/>
    <property type="project" value="UniProtKB-UniRule"/>
</dbReference>
<dbReference type="InterPro" id="IPR002104">
    <property type="entry name" value="Integrase_catalytic"/>
</dbReference>
<dbReference type="InterPro" id="IPR013762">
    <property type="entry name" value="Integrase-like_cat_sf"/>
</dbReference>
<evidence type="ECO:0000313" key="7">
    <source>
        <dbReference type="EMBL" id="SNQ61895.1"/>
    </source>
</evidence>
<keyword evidence="8" id="KW-1185">Reference proteome</keyword>
<evidence type="ECO:0000256" key="4">
    <source>
        <dbReference type="PROSITE-ProRule" id="PRU01248"/>
    </source>
</evidence>
<evidence type="ECO:0000256" key="1">
    <source>
        <dbReference type="ARBA" id="ARBA00022908"/>
    </source>
</evidence>
<protein>
    <submittedName>
        <fullName evidence="7">Site-specific recombinase</fullName>
    </submittedName>
</protein>
<keyword evidence="1" id="KW-0229">DNA integration</keyword>
<name>A0A284VRI0_9EURY</name>
<evidence type="ECO:0000256" key="3">
    <source>
        <dbReference type="ARBA" id="ARBA00023172"/>
    </source>
</evidence>
<dbReference type="Proteomes" id="UP000218615">
    <property type="component" value="Unassembled WGS sequence"/>
</dbReference>
<dbReference type="GO" id="GO:0006310">
    <property type="term" value="P:DNA recombination"/>
    <property type="evidence" value="ECO:0007669"/>
    <property type="project" value="UniProtKB-KW"/>
</dbReference>
<dbReference type="Gene3D" id="1.10.443.10">
    <property type="entry name" value="Intergrase catalytic core"/>
    <property type="match status" value="1"/>
</dbReference>
<dbReference type="OrthoDB" id="142231at2157"/>
<dbReference type="CDD" id="cd00397">
    <property type="entry name" value="DNA_BRE_C"/>
    <property type="match status" value="1"/>
</dbReference>
<dbReference type="InterPro" id="IPR044068">
    <property type="entry name" value="CB"/>
</dbReference>
<evidence type="ECO:0000259" key="6">
    <source>
        <dbReference type="PROSITE" id="PS51900"/>
    </source>
</evidence>
<feature type="domain" description="Core-binding (CB)" evidence="6">
    <location>
        <begin position="1"/>
        <end position="79"/>
    </location>
</feature>
<dbReference type="GO" id="GO:0015074">
    <property type="term" value="P:DNA integration"/>
    <property type="evidence" value="ECO:0007669"/>
    <property type="project" value="UniProtKB-KW"/>
</dbReference>